<evidence type="ECO:0000313" key="2">
    <source>
        <dbReference type="Proteomes" id="UP001164539"/>
    </source>
</evidence>
<sequence>MARRALVLLSLITGLASLIIVHVYGEKFPVTNNFSGSPGSHFHQRMRKMQEFKASLIRRDLATTTAAATAPSPSIDSPSPSPSAAPLPPQAASGPRVYRVTSYGADPTGKSDSTEAILRALSDAVNGPREGVLMQGIANLGGAEIYLEGGNYLISKSLRLPTAGVGNLMIHGGTLTASDNFPTDNYLIDLSSSSSSSSYNYEYITLKDLMLDSNYRGGAIQVINSLRTSIDNCYIVHFTTNGILVKGGHETYIRNSFLGQHITAGADPDERSFSGTAINLMGNDNAVTDVVIFSAAVGIMVSAPANTFSGVHCYNKATGFGGTGIYLKLPGLTQTRIVNCYMDYTGIVAEDPVQLHISSSFFLGSAHIVLKSINGVAKGVNIVDNMFSGNDKGVAIVQLDQSKGAFKQIEQVVVDRNNAQGMNTRATVARASMQSNGTSWTVDFNSILLFPNLIKHVQYSLSATGTSFPNHAIRNVTGNRVVIESDVAVPASIFVTVDQGGTS</sequence>
<keyword evidence="2" id="KW-1185">Reference proteome</keyword>
<proteinExistence type="predicted"/>
<reference evidence="1 2" key="1">
    <citation type="journal article" date="2023" name="Science">
        <title>Complex scaffold remodeling in plant triterpene biosynthesis.</title>
        <authorList>
            <person name="De La Pena R."/>
            <person name="Hodgson H."/>
            <person name="Liu J.C."/>
            <person name="Stephenson M.J."/>
            <person name="Martin A.C."/>
            <person name="Owen C."/>
            <person name="Harkess A."/>
            <person name="Leebens-Mack J."/>
            <person name="Jimenez L.E."/>
            <person name="Osbourn A."/>
            <person name="Sattely E.S."/>
        </authorList>
    </citation>
    <scope>NUCLEOTIDE SEQUENCE [LARGE SCALE GENOMIC DNA]</scope>
    <source>
        <strain evidence="2">cv. JPN11</strain>
        <tissue evidence="1">Leaf</tissue>
    </source>
</reference>
<organism evidence="1 2">
    <name type="scientific">Melia azedarach</name>
    <name type="common">Chinaberry tree</name>
    <dbReference type="NCBI Taxonomy" id="155640"/>
    <lineage>
        <taxon>Eukaryota</taxon>
        <taxon>Viridiplantae</taxon>
        <taxon>Streptophyta</taxon>
        <taxon>Embryophyta</taxon>
        <taxon>Tracheophyta</taxon>
        <taxon>Spermatophyta</taxon>
        <taxon>Magnoliopsida</taxon>
        <taxon>eudicotyledons</taxon>
        <taxon>Gunneridae</taxon>
        <taxon>Pentapetalae</taxon>
        <taxon>rosids</taxon>
        <taxon>malvids</taxon>
        <taxon>Sapindales</taxon>
        <taxon>Meliaceae</taxon>
        <taxon>Melia</taxon>
    </lineage>
</organism>
<accession>A0ACC1WUU7</accession>
<dbReference type="EMBL" id="CM051406">
    <property type="protein sequence ID" value="KAJ4702671.1"/>
    <property type="molecule type" value="Genomic_DNA"/>
</dbReference>
<gene>
    <name evidence="1" type="ORF">OWV82_022682</name>
</gene>
<comment type="caution">
    <text evidence="1">The sequence shown here is derived from an EMBL/GenBank/DDBJ whole genome shotgun (WGS) entry which is preliminary data.</text>
</comment>
<protein>
    <submittedName>
        <fullName evidence="1">Polygalacturonase QRT3-like</fullName>
    </submittedName>
</protein>
<name>A0ACC1WUU7_MELAZ</name>
<dbReference type="Proteomes" id="UP001164539">
    <property type="component" value="Chromosome 13"/>
</dbReference>
<evidence type="ECO:0000313" key="1">
    <source>
        <dbReference type="EMBL" id="KAJ4702671.1"/>
    </source>
</evidence>